<dbReference type="OrthoDB" id="952861at2"/>
<evidence type="ECO:0000313" key="4">
    <source>
        <dbReference type="EMBL" id="SCQ22088.1"/>
    </source>
</evidence>
<dbReference type="Proteomes" id="UP000182057">
    <property type="component" value="Unassembled WGS sequence"/>
</dbReference>
<dbReference type="EMBL" id="NSLJ01000001">
    <property type="protein sequence ID" value="PDP45085.1"/>
    <property type="molecule type" value="Genomic_DNA"/>
</dbReference>
<dbReference type="Pfam" id="PF13884">
    <property type="entry name" value="Peptidase_S74"/>
    <property type="match status" value="1"/>
</dbReference>
<reference evidence="4 5" key="1">
    <citation type="submission" date="2016-09" db="EMBL/GenBank/DDBJ databases">
        <authorList>
            <person name="Capua I."/>
            <person name="De Benedictis P."/>
            <person name="Joannis T."/>
            <person name="Lombin L.H."/>
            <person name="Cattoli G."/>
        </authorList>
    </citation>
    <scope>NUCLEOTIDE SEQUENCE [LARGE SCALE GENOMIC DNA]</scope>
    <source>
        <strain evidence="4 5">UB20</strain>
    </source>
</reference>
<accession>A0A1D3UQ44</accession>
<dbReference type="PROSITE" id="PS51688">
    <property type="entry name" value="ICA"/>
    <property type="match status" value="1"/>
</dbReference>
<evidence type="ECO:0000313" key="5">
    <source>
        <dbReference type="Proteomes" id="UP000182057"/>
    </source>
</evidence>
<name>A0A1D3UQ44_TANFO</name>
<dbReference type="InterPro" id="IPR030392">
    <property type="entry name" value="S74_ICA"/>
</dbReference>
<feature type="signal peptide" evidence="1">
    <location>
        <begin position="1"/>
        <end position="19"/>
    </location>
</feature>
<feature type="chain" id="PRO_5014267194" evidence="1">
    <location>
        <begin position="20"/>
        <end position="406"/>
    </location>
</feature>
<dbReference type="Pfam" id="PF18962">
    <property type="entry name" value="Por_Secre_tail"/>
    <property type="match status" value="1"/>
</dbReference>
<feature type="domain" description="Peptidase S74" evidence="2">
    <location>
        <begin position="180"/>
        <end position="305"/>
    </location>
</feature>
<protein>
    <submittedName>
        <fullName evidence="3">T9SS C-terminal target domain-containing protein</fullName>
    </submittedName>
</protein>
<evidence type="ECO:0000313" key="3">
    <source>
        <dbReference type="EMBL" id="PDP45085.1"/>
    </source>
</evidence>
<dbReference type="Proteomes" id="UP000219259">
    <property type="component" value="Unassembled WGS sequence"/>
</dbReference>
<organism evidence="4 5">
    <name type="scientific">Tannerella forsythia</name>
    <name type="common">Bacteroides forsythus</name>
    <dbReference type="NCBI Taxonomy" id="28112"/>
    <lineage>
        <taxon>Bacteria</taxon>
        <taxon>Pseudomonadati</taxon>
        <taxon>Bacteroidota</taxon>
        <taxon>Bacteroidia</taxon>
        <taxon>Bacteroidales</taxon>
        <taxon>Tannerellaceae</taxon>
        <taxon>Tannerella</taxon>
    </lineage>
</organism>
<proteinExistence type="predicted"/>
<evidence type="ECO:0000259" key="2">
    <source>
        <dbReference type="PROSITE" id="PS51688"/>
    </source>
</evidence>
<sequence precursor="true">MKKILGITFLCVFSSTLFAQLKVSRDGKVSIGITQAPVSNFVVGSPGYPHIRNVFESDMVTMFINGHGKSPYHLNYWGTALMVRNAVSSDRGDIGIDCGVSSPSSSNSGRAIGIIGTASNATPGYNYGVIGNLHGSNNGTGVLGTIGTLRGIYIDGKYAGYFNGNVKVTGTIIGTVTGNSDIRYKQNIEEIGSNGIVSALGKPQYSVLDKITALRPISYNYKQVYFEPQSDTLRSSRRGLFDERSLMFRKKHFGLAAQELQKIYPELVYEEDNGYLSVNYIEIIPLLIQSIKELKAEVDRLSSGSIRLKSAMSSDEIANVSNAMLYQNTPNPFTDHTEIRFSLPENVGSASICIFNMQGHMVNQISINSHQHSIILDGLKLGPGMYLYSLIAEGKLVDTKRMILTK</sequence>
<dbReference type="NCBIfam" id="TIGR04183">
    <property type="entry name" value="Por_Secre_tail"/>
    <property type="match status" value="1"/>
</dbReference>
<dbReference type="EMBL" id="FMMM01000056">
    <property type="protein sequence ID" value="SCQ22088.1"/>
    <property type="molecule type" value="Genomic_DNA"/>
</dbReference>
<reference evidence="3 6" key="2">
    <citation type="submission" date="2017-09" db="EMBL/GenBank/DDBJ databases">
        <title>Phase variable restriction modification systems are present in the genome sequences of periodontal pathogens Prevotella intermedia, Tannerella forsythia and Porphyromonas gingivalis.</title>
        <authorList>
            <person name="Haigh R.D."/>
            <person name="Crawford L."/>
            <person name="Ralph J."/>
            <person name="Wanford J."/>
            <person name="Vartoukian S.R."/>
            <person name="Hijazib K."/>
            <person name="Wade W."/>
            <person name="Oggioni M.R."/>
        </authorList>
    </citation>
    <scope>NUCLEOTIDE SEQUENCE [LARGE SCALE GENOMIC DNA]</scope>
    <source>
        <strain evidence="3 6">WW11663</strain>
    </source>
</reference>
<dbReference type="RefSeq" id="WP_046824998.1">
    <property type="nucleotide sequence ID" value="NZ_CAJPTF010000020.1"/>
</dbReference>
<evidence type="ECO:0000313" key="6">
    <source>
        <dbReference type="Proteomes" id="UP000219259"/>
    </source>
</evidence>
<keyword evidence="1" id="KW-0732">Signal</keyword>
<dbReference type="AlphaFoldDB" id="A0A1D3UQ44"/>
<evidence type="ECO:0000256" key="1">
    <source>
        <dbReference type="SAM" id="SignalP"/>
    </source>
</evidence>
<gene>
    <name evidence="3" type="ORF">CLI86_00145</name>
    <name evidence="4" type="ORF">TFUB20_01591</name>
</gene>
<dbReference type="InterPro" id="IPR026444">
    <property type="entry name" value="Secre_tail"/>
</dbReference>